<sequence length="490" mass="52273">MESTASPNNNTEAAAVHIPPRPPSPNNVSTQDTGGSRGGTNANDTAAPLEHEFPQEGLRGLDDDDPPIPPLQVTDHVKEMEGPRLHDGPPEPPHFSHEYDDSIAKSVGKEGPRLIDGQAGPADPPYFSHEHDDSISKGLRNEVERNSSDHPRGSKDYTAHSTEEASAANEETWWAPTVEGVEEGGVSFQETAPPLGPLAEAAVSFTAEGPNSPSAGRSTFIAEAWVEDTEESPGRGTVYEAELIEAQVPHVVPVASEAVPPFYQRKGFVFVVITAALLAIGVVVGVPLSDNSDGITDRVETSSDDPLTGRTTLSPTSKTTNILTDPPTKTTDNPTNRPTKPPVQTTNNPSNWPTKPPTVLTVESSQKLLAPDGVSSDCFGRSVAMYGDTIVVSAECDDDYGDSSGAAHVFVRSGEGWQHQAKLLEPGGAAYDYFGARCVAIHGDTIVVPAPWDDASNDLYQSGSVHVFVRSGEEWKYQAKLLAPDEEYKD</sequence>
<dbReference type="OrthoDB" id="188207at2759"/>
<dbReference type="InterPro" id="IPR013517">
    <property type="entry name" value="FG-GAP"/>
</dbReference>
<comment type="caution">
    <text evidence="4">The sequence shown here is derived from an EMBL/GenBank/DDBJ whole genome shotgun (WGS) entry which is preliminary data.</text>
</comment>
<keyword evidence="3" id="KW-0472">Membrane</keyword>
<dbReference type="EMBL" id="AGNL01013195">
    <property type="protein sequence ID" value="EJK67400.1"/>
    <property type="molecule type" value="Genomic_DNA"/>
</dbReference>
<dbReference type="AlphaFoldDB" id="K0SPZ0"/>
<feature type="compositionally biased region" description="Basic and acidic residues" evidence="2">
    <location>
        <begin position="75"/>
        <end position="113"/>
    </location>
</feature>
<feature type="region of interest" description="Disordered" evidence="2">
    <location>
        <begin position="290"/>
        <end position="358"/>
    </location>
</feature>
<proteinExistence type="predicted"/>
<dbReference type="Gene3D" id="2.130.10.130">
    <property type="entry name" value="Integrin alpha, N-terminal"/>
    <property type="match status" value="1"/>
</dbReference>
<reference evidence="4 5" key="1">
    <citation type="journal article" date="2012" name="Genome Biol.">
        <title>Genome and low-iron response of an oceanic diatom adapted to chronic iron limitation.</title>
        <authorList>
            <person name="Lommer M."/>
            <person name="Specht M."/>
            <person name="Roy A.S."/>
            <person name="Kraemer L."/>
            <person name="Andreson R."/>
            <person name="Gutowska M.A."/>
            <person name="Wolf J."/>
            <person name="Bergner S.V."/>
            <person name="Schilhabel M.B."/>
            <person name="Klostermeier U.C."/>
            <person name="Beiko R.G."/>
            <person name="Rosenstiel P."/>
            <person name="Hippler M."/>
            <person name="Laroche J."/>
        </authorList>
    </citation>
    <scope>NUCLEOTIDE SEQUENCE [LARGE SCALE GENOMIC DNA]</scope>
    <source>
        <strain evidence="4 5">CCMP1005</strain>
    </source>
</reference>
<evidence type="ECO:0000256" key="3">
    <source>
        <dbReference type="SAM" id="Phobius"/>
    </source>
</evidence>
<dbReference type="Pfam" id="PF14312">
    <property type="entry name" value="FG-GAP_2"/>
    <property type="match status" value="2"/>
</dbReference>
<evidence type="ECO:0000256" key="2">
    <source>
        <dbReference type="SAM" id="MobiDB-lite"/>
    </source>
</evidence>
<feature type="non-terminal residue" evidence="4">
    <location>
        <position position="490"/>
    </location>
</feature>
<keyword evidence="1" id="KW-0732">Signal</keyword>
<feature type="compositionally biased region" description="Polar residues" evidence="2">
    <location>
        <begin position="1"/>
        <end position="12"/>
    </location>
</feature>
<feature type="compositionally biased region" description="Polar residues" evidence="2">
    <location>
        <begin position="309"/>
        <end position="323"/>
    </location>
</feature>
<keyword evidence="3" id="KW-0812">Transmembrane</keyword>
<feature type="compositionally biased region" description="Polar residues" evidence="2">
    <location>
        <begin position="343"/>
        <end position="353"/>
    </location>
</feature>
<evidence type="ECO:0000256" key="1">
    <source>
        <dbReference type="ARBA" id="ARBA00022729"/>
    </source>
</evidence>
<name>K0SPZ0_THAOC</name>
<dbReference type="Proteomes" id="UP000266841">
    <property type="component" value="Unassembled WGS sequence"/>
</dbReference>
<dbReference type="PANTHER" id="PTHR36220:SF1">
    <property type="entry name" value="GAMMA TUBULIN COMPLEX COMPONENT C-TERMINAL DOMAIN-CONTAINING PROTEIN"/>
    <property type="match status" value="1"/>
</dbReference>
<protein>
    <submittedName>
        <fullName evidence="4">Uncharacterized protein</fullName>
    </submittedName>
</protein>
<dbReference type="PANTHER" id="PTHR36220">
    <property type="entry name" value="UNNAMED PRODUCT"/>
    <property type="match status" value="1"/>
</dbReference>
<feature type="compositionally biased region" description="Basic and acidic residues" evidence="2">
    <location>
        <begin position="128"/>
        <end position="163"/>
    </location>
</feature>
<evidence type="ECO:0000313" key="4">
    <source>
        <dbReference type="EMBL" id="EJK67400.1"/>
    </source>
</evidence>
<feature type="compositionally biased region" description="Low complexity" evidence="2">
    <location>
        <begin position="324"/>
        <end position="338"/>
    </location>
</feature>
<keyword evidence="5" id="KW-1185">Reference proteome</keyword>
<gene>
    <name evidence="4" type="ORF">THAOC_11578</name>
</gene>
<feature type="transmembrane region" description="Helical" evidence="3">
    <location>
        <begin position="268"/>
        <end position="288"/>
    </location>
</feature>
<dbReference type="InterPro" id="IPR028994">
    <property type="entry name" value="Integrin_alpha_N"/>
</dbReference>
<keyword evidence="3" id="KW-1133">Transmembrane helix</keyword>
<accession>K0SPZ0</accession>
<feature type="region of interest" description="Disordered" evidence="2">
    <location>
        <begin position="1"/>
        <end position="171"/>
    </location>
</feature>
<organism evidence="4 5">
    <name type="scientific">Thalassiosira oceanica</name>
    <name type="common">Marine diatom</name>
    <dbReference type="NCBI Taxonomy" id="159749"/>
    <lineage>
        <taxon>Eukaryota</taxon>
        <taxon>Sar</taxon>
        <taxon>Stramenopiles</taxon>
        <taxon>Ochrophyta</taxon>
        <taxon>Bacillariophyta</taxon>
        <taxon>Coscinodiscophyceae</taxon>
        <taxon>Thalassiosirophycidae</taxon>
        <taxon>Thalassiosirales</taxon>
        <taxon>Thalassiosiraceae</taxon>
        <taxon>Thalassiosira</taxon>
    </lineage>
</organism>
<evidence type="ECO:0000313" key="5">
    <source>
        <dbReference type="Proteomes" id="UP000266841"/>
    </source>
</evidence>
<feature type="compositionally biased region" description="Polar residues" evidence="2">
    <location>
        <begin position="26"/>
        <end position="44"/>
    </location>
</feature>